<sequence>MAYSSSLTDAEWDILEPLLPEVLPPRKKTRPPEWSYRDIIDGMLYRLKNGCNWEDLPKDLPPYSTVYWHYKQWRDAGTIERLMTILHAQVRAQVKKNRNGPH</sequence>
<dbReference type="EMBL" id="QXHD01000003">
    <property type="protein sequence ID" value="NEZ54456.1"/>
    <property type="molecule type" value="Genomic_DNA"/>
</dbReference>
<dbReference type="PANTHER" id="PTHR30007">
    <property type="entry name" value="PHP DOMAIN PROTEIN"/>
    <property type="match status" value="1"/>
</dbReference>
<gene>
    <name evidence="2" type="ORF">DXZ20_01840</name>
</gene>
<keyword evidence="3" id="KW-1185">Reference proteome</keyword>
<organism evidence="2 3">
    <name type="scientific">Adonisia turfae CCMR0081</name>
    <dbReference type="NCBI Taxonomy" id="2292702"/>
    <lineage>
        <taxon>Bacteria</taxon>
        <taxon>Bacillati</taxon>
        <taxon>Cyanobacteriota</taxon>
        <taxon>Adonisia</taxon>
        <taxon>Adonisia turfae</taxon>
    </lineage>
</organism>
<dbReference type="AlphaFoldDB" id="A0A6M0RE18"/>
<comment type="caution">
    <text evidence="2">The sequence shown here is derived from an EMBL/GenBank/DDBJ whole genome shotgun (WGS) entry which is preliminary data.</text>
</comment>
<accession>A0A6M0RE18</accession>
<evidence type="ECO:0000313" key="3">
    <source>
        <dbReference type="Proteomes" id="UP000481033"/>
    </source>
</evidence>
<dbReference type="Pfam" id="PF13340">
    <property type="entry name" value="DUF4096"/>
    <property type="match status" value="1"/>
</dbReference>
<reference evidence="2 3" key="1">
    <citation type="journal article" date="2020" name="Microb. Ecol.">
        <title>Ecogenomics of the Marine Benthic Filamentous Cyanobacterium Adonisia.</title>
        <authorList>
            <person name="Walter J.M."/>
            <person name="Coutinho F.H."/>
            <person name="Leomil L."/>
            <person name="Hargreaves P.I."/>
            <person name="Campeao M.E."/>
            <person name="Vieira V.V."/>
            <person name="Silva B.S."/>
            <person name="Fistarol G.O."/>
            <person name="Salomon P.S."/>
            <person name="Sawabe T."/>
            <person name="Mino S."/>
            <person name="Hosokawa M."/>
            <person name="Miyashita H."/>
            <person name="Maruyama F."/>
            <person name="van Verk M.C."/>
            <person name="Dutilh B.E."/>
            <person name="Thompson C.C."/>
            <person name="Thompson F.L."/>
        </authorList>
    </citation>
    <scope>NUCLEOTIDE SEQUENCE [LARGE SCALE GENOMIC DNA]</scope>
    <source>
        <strain evidence="2 3">CCMR0081</strain>
    </source>
</reference>
<proteinExistence type="predicted"/>
<dbReference type="Proteomes" id="UP000481033">
    <property type="component" value="Unassembled WGS sequence"/>
</dbReference>
<evidence type="ECO:0000313" key="2">
    <source>
        <dbReference type="EMBL" id="NEZ54456.1"/>
    </source>
</evidence>
<evidence type="ECO:0000259" key="1">
    <source>
        <dbReference type="Pfam" id="PF13340"/>
    </source>
</evidence>
<protein>
    <submittedName>
        <fullName evidence="2">Transposase</fullName>
    </submittedName>
</protein>
<feature type="domain" description="Insertion element IS402-like" evidence="1">
    <location>
        <begin position="7"/>
        <end position="83"/>
    </location>
</feature>
<dbReference type="InterPro" id="IPR025161">
    <property type="entry name" value="IS402-like_dom"/>
</dbReference>
<dbReference type="PANTHER" id="PTHR30007:SF0">
    <property type="entry name" value="TRANSPOSASE"/>
    <property type="match status" value="1"/>
</dbReference>
<name>A0A6M0RE18_9CYAN</name>